<comment type="subcellular location">
    <subcellularLocation>
        <location evidence="1">Membrane</location>
        <topology evidence="1">Multi-pass membrane protein</topology>
    </subcellularLocation>
</comment>
<dbReference type="PANTHER" id="PTHR34441:SF1">
    <property type="entry name" value="MOTILE SPERM DOMAIN-CONTAINING 1"/>
    <property type="match status" value="1"/>
</dbReference>
<evidence type="ECO:0000256" key="1">
    <source>
        <dbReference type="ARBA" id="ARBA00004141"/>
    </source>
</evidence>
<accession>A0ABQ9JVP8</accession>
<proteinExistence type="predicted"/>
<dbReference type="InterPro" id="IPR008962">
    <property type="entry name" value="PapD-like_sf"/>
</dbReference>
<dbReference type="PANTHER" id="PTHR34441">
    <property type="entry name" value="MOTILE SPERM DOMAIN-CONTAINING PROTEIN 1"/>
    <property type="match status" value="1"/>
</dbReference>
<dbReference type="InterPro" id="IPR000535">
    <property type="entry name" value="MSP_dom"/>
</dbReference>
<keyword evidence="4 5" id="KW-0472">Membrane</keyword>
<dbReference type="InterPro" id="IPR013783">
    <property type="entry name" value="Ig-like_fold"/>
</dbReference>
<dbReference type="Proteomes" id="UP001162164">
    <property type="component" value="Unassembled WGS sequence"/>
</dbReference>
<feature type="domain" description="MSP" evidence="6">
    <location>
        <begin position="10"/>
        <end position="92"/>
    </location>
</feature>
<evidence type="ECO:0000313" key="8">
    <source>
        <dbReference type="Proteomes" id="UP001162164"/>
    </source>
</evidence>
<keyword evidence="3 5" id="KW-1133">Transmembrane helix</keyword>
<keyword evidence="8" id="KW-1185">Reference proteome</keyword>
<dbReference type="Pfam" id="PF00635">
    <property type="entry name" value="Motile_Sperm"/>
    <property type="match status" value="1"/>
</dbReference>
<comment type="caution">
    <text evidence="7">The sequence shown here is derived from an EMBL/GenBank/DDBJ whole genome shotgun (WGS) entry which is preliminary data.</text>
</comment>
<evidence type="ECO:0000259" key="6">
    <source>
        <dbReference type="Pfam" id="PF00635"/>
    </source>
</evidence>
<protein>
    <recommendedName>
        <fullName evidence="6">MSP domain-containing protein</fullName>
    </recommendedName>
</protein>
<evidence type="ECO:0000256" key="3">
    <source>
        <dbReference type="ARBA" id="ARBA00022989"/>
    </source>
</evidence>
<dbReference type="InterPro" id="IPR039283">
    <property type="entry name" value="MOSPD1/3"/>
</dbReference>
<sequence>MSLNVKKIPVFVFPNTLKFYLGSKTTHKQLLTLYNPYDFPVRFKVLCTAPNKYAVIDPEGSIGPHMLVDIVIRHTMPIAATCNVTDKFRISMQDHTTKQVLGKRDIEATLVQGERDNISNDGDFQSVPCTERISSAEDQRIIFTNRSLPPTHSTNYVISIIIGLVCVVTLLLPTRQEVPQPSNIPPYLHLSVNFKLVLAYVLGLVSMVIFRLQ</sequence>
<gene>
    <name evidence="7" type="ORF">NQ317_013944</name>
</gene>
<reference evidence="7" key="1">
    <citation type="journal article" date="2023" name="Insect Mol. Biol.">
        <title>Genome sequencing provides insights into the evolution of gene families encoding plant cell wall-degrading enzymes in longhorned beetles.</title>
        <authorList>
            <person name="Shin N.R."/>
            <person name="Okamura Y."/>
            <person name="Kirsch R."/>
            <person name="Pauchet Y."/>
        </authorList>
    </citation>
    <scope>NUCLEOTIDE SEQUENCE</scope>
    <source>
        <strain evidence="7">MMC_N1</strain>
    </source>
</reference>
<dbReference type="SUPFAM" id="SSF49354">
    <property type="entry name" value="PapD-like"/>
    <property type="match status" value="1"/>
</dbReference>
<feature type="transmembrane region" description="Helical" evidence="5">
    <location>
        <begin position="192"/>
        <end position="212"/>
    </location>
</feature>
<dbReference type="Gene3D" id="2.60.40.10">
    <property type="entry name" value="Immunoglobulins"/>
    <property type="match status" value="1"/>
</dbReference>
<evidence type="ECO:0000256" key="2">
    <source>
        <dbReference type="ARBA" id="ARBA00022692"/>
    </source>
</evidence>
<evidence type="ECO:0000256" key="5">
    <source>
        <dbReference type="SAM" id="Phobius"/>
    </source>
</evidence>
<organism evidence="7 8">
    <name type="scientific">Molorchus minor</name>
    <dbReference type="NCBI Taxonomy" id="1323400"/>
    <lineage>
        <taxon>Eukaryota</taxon>
        <taxon>Metazoa</taxon>
        <taxon>Ecdysozoa</taxon>
        <taxon>Arthropoda</taxon>
        <taxon>Hexapoda</taxon>
        <taxon>Insecta</taxon>
        <taxon>Pterygota</taxon>
        <taxon>Neoptera</taxon>
        <taxon>Endopterygota</taxon>
        <taxon>Coleoptera</taxon>
        <taxon>Polyphaga</taxon>
        <taxon>Cucujiformia</taxon>
        <taxon>Chrysomeloidea</taxon>
        <taxon>Cerambycidae</taxon>
        <taxon>Lamiinae</taxon>
        <taxon>Monochamini</taxon>
        <taxon>Molorchus</taxon>
    </lineage>
</organism>
<keyword evidence="2 5" id="KW-0812">Transmembrane</keyword>
<name>A0ABQ9JVP8_9CUCU</name>
<feature type="transmembrane region" description="Helical" evidence="5">
    <location>
        <begin position="154"/>
        <end position="172"/>
    </location>
</feature>
<evidence type="ECO:0000313" key="7">
    <source>
        <dbReference type="EMBL" id="KAJ8982159.1"/>
    </source>
</evidence>
<dbReference type="EMBL" id="JAPWTJ010000141">
    <property type="protein sequence ID" value="KAJ8982159.1"/>
    <property type="molecule type" value="Genomic_DNA"/>
</dbReference>
<evidence type="ECO:0000256" key="4">
    <source>
        <dbReference type="ARBA" id="ARBA00023136"/>
    </source>
</evidence>